<dbReference type="GO" id="GO:0009908">
    <property type="term" value="P:flower development"/>
    <property type="evidence" value="ECO:0007669"/>
    <property type="project" value="UniProtKB-KW"/>
</dbReference>
<evidence type="ECO:0000256" key="3">
    <source>
        <dbReference type="ARBA" id="ARBA00022782"/>
    </source>
</evidence>
<dbReference type="EMBL" id="GGEC01022674">
    <property type="protein sequence ID" value="MBX03158.1"/>
    <property type="molecule type" value="Transcribed_RNA"/>
</dbReference>
<name>A0A2P2KBP2_RHIMU</name>
<keyword evidence="2" id="KW-0217">Developmental protein</keyword>
<dbReference type="PANTHER" id="PTHR33405">
    <property type="entry name" value="PROTEIN FLX-LIKE 2"/>
    <property type="match status" value="1"/>
</dbReference>
<organism evidence="8">
    <name type="scientific">Rhizophora mucronata</name>
    <name type="common">Asiatic mangrove</name>
    <dbReference type="NCBI Taxonomy" id="61149"/>
    <lineage>
        <taxon>Eukaryota</taxon>
        <taxon>Viridiplantae</taxon>
        <taxon>Streptophyta</taxon>
        <taxon>Embryophyta</taxon>
        <taxon>Tracheophyta</taxon>
        <taxon>Spermatophyta</taxon>
        <taxon>Magnoliopsida</taxon>
        <taxon>eudicotyledons</taxon>
        <taxon>Gunneridae</taxon>
        <taxon>Pentapetalae</taxon>
        <taxon>rosids</taxon>
        <taxon>fabids</taxon>
        <taxon>Malpighiales</taxon>
        <taxon>Rhizophoraceae</taxon>
        <taxon>Rhizophora</taxon>
    </lineage>
</organism>
<comment type="similarity">
    <text evidence="1">Belongs to the FLX family.</text>
</comment>
<evidence type="ECO:0000256" key="7">
    <source>
        <dbReference type="SAM" id="MobiDB-lite"/>
    </source>
</evidence>
<feature type="coiled-coil region" evidence="6">
    <location>
        <begin position="131"/>
        <end position="158"/>
    </location>
</feature>
<sequence length="278" mass="31745">MAGRNRIPREAYNDRRGYLPERPFVRGPPLPQPRPPPPHPALLEEELEMQHTEMRRLLGDNRRLVEDGMALQQELVAAKEEIHRMNLVVDKIHAEQELRSRELIERGMKLEADLRAAEPLRNEAIQLRAEVLKLNNSKQELLGQVQTLKQDLARCQVENKQIPHLQGEIQGLHQELMHARAAVDYEKKANIELMEQRQSMEKNMVYMAREVEKLRAELASADPQPWGAGGPYGKFSNREGGFPAPFADGYGIHLGAPEKAPMYGPGLASWEKPRMGRR</sequence>
<feature type="region of interest" description="Disordered" evidence="7">
    <location>
        <begin position="1"/>
        <end position="39"/>
    </location>
</feature>
<keyword evidence="4 6" id="KW-0175">Coiled coil</keyword>
<feature type="compositionally biased region" description="Pro residues" evidence="7">
    <location>
        <begin position="26"/>
        <end position="39"/>
    </location>
</feature>
<proteinExistence type="inferred from homology"/>
<feature type="compositionally biased region" description="Basic and acidic residues" evidence="7">
    <location>
        <begin position="7"/>
        <end position="19"/>
    </location>
</feature>
<dbReference type="InterPro" id="IPR040353">
    <property type="entry name" value="FLX/FLX-like"/>
</dbReference>
<dbReference type="GO" id="GO:0030154">
    <property type="term" value="P:cell differentiation"/>
    <property type="evidence" value="ECO:0007669"/>
    <property type="project" value="UniProtKB-KW"/>
</dbReference>
<evidence type="ECO:0000256" key="4">
    <source>
        <dbReference type="ARBA" id="ARBA00023054"/>
    </source>
</evidence>
<evidence type="ECO:0000256" key="5">
    <source>
        <dbReference type="ARBA" id="ARBA00023089"/>
    </source>
</evidence>
<keyword evidence="5" id="KW-0287">Flowering</keyword>
<evidence type="ECO:0000256" key="6">
    <source>
        <dbReference type="SAM" id="Coils"/>
    </source>
</evidence>
<reference evidence="8" key="1">
    <citation type="submission" date="2018-02" db="EMBL/GenBank/DDBJ databases">
        <title>Rhizophora mucronata_Transcriptome.</title>
        <authorList>
            <person name="Meera S.P."/>
            <person name="Sreeshan A."/>
            <person name="Augustine A."/>
        </authorList>
    </citation>
    <scope>NUCLEOTIDE SEQUENCE</scope>
    <source>
        <tissue evidence="8">Leaf</tissue>
    </source>
</reference>
<keyword evidence="3" id="KW-0221">Differentiation</keyword>
<accession>A0A2P2KBP2</accession>
<dbReference type="AlphaFoldDB" id="A0A2P2KBP2"/>
<evidence type="ECO:0000256" key="1">
    <source>
        <dbReference type="ARBA" id="ARBA00005405"/>
    </source>
</evidence>
<dbReference type="PANTHER" id="PTHR33405:SF20">
    <property type="entry name" value="PROTEIN FLX-LIKE 3"/>
    <property type="match status" value="1"/>
</dbReference>
<evidence type="ECO:0000256" key="2">
    <source>
        <dbReference type="ARBA" id="ARBA00022473"/>
    </source>
</evidence>
<evidence type="ECO:0000313" key="8">
    <source>
        <dbReference type="EMBL" id="MBX03154.1"/>
    </source>
</evidence>
<protein>
    <recommendedName>
        <fullName evidence="9">Protein FLX-like 3</fullName>
    </recommendedName>
</protein>
<dbReference type="EMBL" id="GGEC01022670">
    <property type="protein sequence ID" value="MBX03154.1"/>
    <property type="molecule type" value="Transcribed_RNA"/>
</dbReference>
<evidence type="ECO:0008006" key="9">
    <source>
        <dbReference type="Google" id="ProtNLM"/>
    </source>
</evidence>